<keyword evidence="2" id="KW-1185">Reference proteome</keyword>
<evidence type="ECO:0000313" key="1">
    <source>
        <dbReference type="EMBL" id="KAG1787228.1"/>
    </source>
</evidence>
<accession>A0A9P7DCG0</accession>
<protein>
    <submittedName>
        <fullName evidence="1">Uncharacterized protein</fullName>
    </submittedName>
</protein>
<dbReference type="GeneID" id="64592433"/>
<dbReference type="OrthoDB" id="3202607at2759"/>
<organism evidence="1 2">
    <name type="scientific">Suillus plorans</name>
    <dbReference type="NCBI Taxonomy" id="116603"/>
    <lineage>
        <taxon>Eukaryota</taxon>
        <taxon>Fungi</taxon>
        <taxon>Dikarya</taxon>
        <taxon>Basidiomycota</taxon>
        <taxon>Agaricomycotina</taxon>
        <taxon>Agaricomycetes</taxon>
        <taxon>Agaricomycetidae</taxon>
        <taxon>Boletales</taxon>
        <taxon>Suillineae</taxon>
        <taxon>Suillaceae</taxon>
        <taxon>Suillus</taxon>
    </lineage>
</organism>
<comment type="caution">
    <text evidence="1">The sequence shown here is derived from an EMBL/GenBank/DDBJ whole genome shotgun (WGS) entry which is preliminary data.</text>
</comment>
<dbReference type="Gene3D" id="3.60.130.30">
    <property type="match status" value="1"/>
</dbReference>
<name>A0A9P7DCG0_9AGAM</name>
<reference evidence="1" key="1">
    <citation type="journal article" date="2020" name="New Phytol.">
        <title>Comparative genomics reveals dynamic genome evolution in host specialist ectomycorrhizal fungi.</title>
        <authorList>
            <person name="Lofgren L.A."/>
            <person name="Nguyen N.H."/>
            <person name="Vilgalys R."/>
            <person name="Ruytinx J."/>
            <person name="Liao H.L."/>
            <person name="Branco S."/>
            <person name="Kuo A."/>
            <person name="LaButti K."/>
            <person name="Lipzen A."/>
            <person name="Andreopoulos W."/>
            <person name="Pangilinan J."/>
            <person name="Riley R."/>
            <person name="Hundley H."/>
            <person name="Na H."/>
            <person name="Barry K."/>
            <person name="Grigoriev I.V."/>
            <person name="Stajich J.E."/>
            <person name="Kennedy P.G."/>
        </authorList>
    </citation>
    <scope>NUCLEOTIDE SEQUENCE</scope>
    <source>
        <strain evidence="1">S12</strain>
    </source>
</reference>
<dbReference type="EMBL" id="JABBWE010000082">
    <property type="protein sequence ID" value="KAG1787228.1"/>
    <property type="molecule type" value="Genomic_DNA"/>
</dbReference>
<dbReference type="Proteomes" id="UP000719766">
    <property type="component" value="Unassembled WGS sequence"/>
</dbReference>
<dbReference type="RefSeq" id="XP_041154596.1">
    <property type="nucleotide sequence ID" value="XM_041298669.1"/>
</dbReference>
<feature type="non-terminal residue" evidence="1">
    <location>
        <position position="1"/>
    </location>
</feature>
<gene>
    <name evidence="1" type="ORF">HD556DRAFT_1247140</name>
</gene>
<evidence type="ECO:0000313" key="2">
    <source>
        <dbReference type="Proteomes" id="UP000719766"/>
    </source>
</evidence>
<proteinExistence type="predicted"/>
<dbReference type="AlphaFoldDB" id="A0A9P7DCG0"/>
<sequence length="293" mass="32449">ILDGEGRIAAVLAGRPASKDWNDVNAAAAKTMVEAQQRCAFSPSGLIHRRGRYHALSTGISYGGGQQIPSNLAHGKENRAELDRLLGDPAIKRLAGFGSSALAFYAPKLYRHFSHNIQALVERHSHLNMNFTNSIFPAATFNFGPQVATFEHTDPRNIAYGLCDIHALGSFDSKAGGHLIFFDLKVAVEFPSGSTAQIPSAILRHGNTAIQPRETRLSFTQYFSGGLIRWVRYGFRSLAELRVRDPHLKQKLDREDGERWQWGLSFFSKLTELQGDRGLLFKRKATDGEILGT</sequence>